<evidence type="ECO:0000256" key="2">
    <source>
        <dbReference type="SAM" id="SignalP"/>
    </source>
</evidence>
<evidence type="ECO:0000313" key="4">
    <source>
        <dbReference type="Proteomes" id="UP001162131"/>
    </source>
</evidence>
<gene>
    <name evidence="3" type="ORF">BSTOLATCC_MIC6645</name>
</gene>
<dbReference type="AlphaFoldDB" id="A0AAU9IEE4"/>
<proteinExistence type="predicted"/>
<feature type="transmembrane region" description="Helical" evidence="1">
    <location>
        <begin position="59"/>
        <end position="79"/>
    </location>
</feature>
<sequence length="113" mass="13445">MIGMHIIPLFVLGLLLCFSKQETIYSRFICFFLCLKLCCHDIEIFSPLWYFQVVQSVKFYDIVFSGTFFLKIFVPIWYFHGKSKIFWNFYVLLIGKKSFRKIPSSGIFRTALN</sequence>
<reference evidence="3" key="1">
    <citation type="submission" date="2021-09" db="EMBL/GenBank/DDBJ databases">
        <authorList>
            <consortium name="AG Swart"/>
            <person name="Singh M."/>
            <person name="Singh A."/>
            <person name="Seah K."/>
            <person name="Emmerich C."/>
        </authorList>
    </citation>
    <scope>NUCLEOTIDE SEQUENCE</scope>
    <source>
        <strain evidence="3">ATCC30299</strain>
    </source>
</reference>
<keyword evidence="4" id="KW-1185">Reference proteome</keyword>
<evidence type="ECO:0000256" key="1">
    <source>
        <dbReference type="SAM" id="Phobius"/>
    </source>
</evidence>
<feature type="chain" id="PRO_5043594390" description="NADH dehydrogenase subunit 4" evidence="2">
    <location>
        <begin position="22"/>
        <end position="113"/>
    </location>
</feature>
<keyword evidence="1" id="KW-0472">Membrane</keyword>
<dbReference type="Proteomes" id="UP001162131">
    <property type="component" value="Unassembled WGS sequence"/>
</dbReference>
<organism evidence="3 4">
    <name type="scientific">Blepharisma stoltei</name>
    <dbReference type="NCBI Taxonomy" id="1481888"/>
    <lineage>
        <taxon>Eukaryota</taxon>
        <taxon>Sar</taxon>
        <taxon>Alveolata</taxon>
        <taxon>Ciliophora</taxon>
        <taxon>Postciliodesmatophora</taxon>
        <taxon>Heterotrichea</taxon>
        <taxon>Heterotrichida</taxon>
        <taxon>Blepharismidae</taxon>
        <taxon>Blepharisma</taxon>
    </lineage>
</organism>
<keyword evidence="1" id="KW-0812">Transmembrane</keyword>
<evidence type="ECO:0000313" key="3">
    <source>
        <dbReference type="EMBL" id="CAG9312512.1"/>
    </source>
</evidence>
<protein>
    <recommendedName>
        <fullName evidence="5">NADH dehydrogenase subunit 4</fullName>
    </recommendedName>
</protein>
<keyword evidence="1" id="KW-1133">Transmembrane helix</keyword>
<comment type="caution">
    <text evidence="3">The sequence shown here is derived from an EMBL/GenBank/DDBJ whole genome shotgun (WGS) entry which is preliminary data.</text>
</comment>
<dbReference type="EMBL" id="CAJZBQ010000006">
    <property type="protein sequence ID" value="CAG9312512.1"/>
    <property type="molecule type" value="Genomic_DNA"/>
</dbReference>
<evidence type="ECO:0008006" key="5">
    <source>
        <dbReference type="Google" id="ProtNLM"/>
    </source>
</evidence>
<feature type="signal peptide" evidence="2">
    <location>
        <begin position="1"/>
        <end position="21"/>
    </location>
</feature>
<keyword evidence="2" id="KW-0732">Signal</keyword>
<name>A0AAU9IEE4_9CILI</name>
<accession>A0AAU9IEE4</accession>